<feature type="domain" description="Methyltransferase FkbM" evidence="1">
    <location>
        <begin position="82"/>
        <end position="233"/>
    </location>
</feature>
<dbReference type="SUPFAM" id="SSF53335">
    <property type="entry name" value="S-adenosyl-L-methionine-dependent methyltransferases"/>
    <property type="match status" value="1"/>
</dbReference>
<dbReference type="PANTHER" id="PTHR34203:SF15">
    <property type="entry name" value="SLL1173 PROTEIN"/>
    <property type="match status" value="1"/>
</dbReference>
<dbReference type="EMBL" id="RSCM01000010">
    <property type="protein sequence ID" value="RUS95423.1"/>
    <property type="molecule type" value="Genomic_DNA"/>
</dbReference>
<proteinExistence type="predicted"/>
<protein>
    <recommendedName>
        <fullName evidence="1">Methyltransferase FkbM domain-containing protein</fullName>
    </recommendedName>
</protein>
<dbReference type="OrthoDB" id="424472at2"/>
<gene>
    <name evidence="2" type="ORF">DSM107003_31260</name>
</gene>
<organism evidence="2 3">
    <name type="scientific">Trichormus variabilis SAG 1403-4b</name>
    <dbReference type="NCBI Taxonomy" id="447716"/>
    <lineage>
        <taxon>Bacteria</taxon>
        <taxon>Bacillati</taxon>
        <taxon>Cyanobacteriota</taxon>
        <taxon>Cyanophyceae</taxon>
        <taxon>Nostocales</taxon>
        <taxon>Nostocaceae</taxon>
        <taxon>Trichormus</taxon>
    </lineage>
</organism>
<dbReference type="NCBIfam" id="TIGR01444">
    <property type="entry name" value="fkbM_fam"/>
    <property type="match status" value="1"/>
</dbReference>
<evidence type="ECO:0000313" key="2">
    <source>
        <dbReference type="EMBL" id="RUS95423.1"/>
    </source>
</evidence>
<dbReference type="InterPro" id="IPR006342">
    <property type="entry name" value="FkbM_mtfrase"/>
</dbReference>
<dbReference type="Pfam" id="PF05050">
    <property type="entry name" value="Methyltransf_21"/>
    <property type="match status" value="1"/>
</dbReference>
<dbReference type="Proteomes" id="UP000276103">
    <property type="component" value="Unassembled WGS sequence"/>
</dbReference>
<keyword evidence="3" id="KW-1185">Reference proteome</keyword>
<evidence type="ECO:0000313" key="3">
    <source>
        <dbReference type="Proteomes" id="UP000276103"/>
    </source>
</evidence>
<dbReference type="RefSeq" id="WP_127055021.1">
    <property type="nucleotide sequence ID" value="NZ_RSCM01000010.1"/>
</dbReference>
<dbReference type="Gene3D" id="3.40.50.150">
    <property type="entry name" value="Vaccinia Virus protein VP39"/>
    <property type="match status" value="1"/>
</dbReference>
<dbReference type="AlphaFoldDB" id="A0A433UNK3"/>
<dbReference type="InterPro" id="IPR029063">
    <property type="entry name" value="SAM-dependent_MTases_sf"/>
</dbReference>
<evidence type="ECO:0000259" key="1">
    <source>
        <dbReference type="Pfam" id="PF05050"/>
    </source>
</evidence>
<accession>A0A433UNK3</accession>
<dbReference type="InterPro" id="IPR052514">
    <property type="entry name" value="SAM-dependent_MTase"/>
</dbReference>
<sequence length="252" mass="28845">MLTYSGKKWLRDLLTPLDYWRYLLWRLSRSTEQITVKLAEAKKIVIRPLPTTDLATAYEIFLDKAYQKPMTVPEIHPQLIVDIGANVGYSIIDFTHKYPSANLVAFEPHPAHLAVIHRHLEVNDLLNNVQVIDSAASNCNAEMFLTNKGCESTVIETLESDCLPIKVCDFFTWIGTQTIDLLKMDIEGGEYAILNDKRLETVNIKTIVLEWHNTEEIPNGHQWCSDRLTALGYKVTDGQLRYVNTGILWAWK</sequence>
<dbReference type="PANTHER" id="PTHR34203">
    <property type="entry name" value="METHYLTRANSFERASE, FKBM FAMILY PROTEIN"/>
    <property type="match status" value="1"/>
</dbReference>
<name>A0A433UNK3_ANAVA</name>
<comment type="caution">
    <text evidence="2">The sequence shown here is derived from an EMBL/GenBank/DDBJ whole genome shotgun (WGS) entry which is preliminary data.</text>
</comment>
<reference evidence="2 3" key="1">
    <citation type="journal article" date="2019" name="Genome Biol. Evol.">
        <title>Day and night: Metabolic profiles and evolutionary relationships of six axenic non-marine cyanobacteria.</title>
        <authorList>
            <person name="Will S.E."/>
            <person name="Henke P."/>
            <person name="Boedeker C."/>
            <person name="Huang S."/>
            <person name="Brinkmann H."/>
            <person name="Rohde M."/>
            <person name="Jarek M."/>
            <person name="Friedl T."/>
            <person name="Seufert S."/>
            <person name="Schumacher M."/>
            <person name="Overmann J."/>
            <person name="Neumann-Schaal M."/>
            <person name="Petersen J."/>
        </authorList>
    </citation>
    <scope>NUCLEOTIDE SEQUENCE [LARGE SCALE GENOMIC DNA]</scope>
    <source>
        <strain evidence="2 3">SAG 1403-4b</strain>
    </source>
</reference>